<keyword evidence="1" id="KW-0812">Transmembrane</keyword>
<name>G7V6C9_THELD</name>
<evidence type="ECO:0000313" key="3">
    <source>
        <dbReference type="Proteomes" id="UP000005868"/>
    </source>
</evidence>
<accession>G7V6C9</accession>
<dbReference type="Pfam" id="PF12841">
    <property type="entry name" value="YvrJ"/>
    <property type="match status" value="1"/>
</dbReference>
<protein>
    <recommendedName>
        <fullName evidence="4">YvrJ family protein</fullName>
    </recommendedName>
</protein>
<evidence type="ECO:0000313" key="2">
    <source>
        <dbReference type="EMBL" id="AER65958.1"/>
    </source>
</evidence>
<evidence type="ECO:0008006" key="4">
    <source>
        <dbReference type="Google" id="ProtNLM"/>
    </source>
</evidence>
<dbReference type="HOGENOM" id="CLU_198854_6_1_0"/>
<organism evidence="2 3">
    <name type="scientific">Thermovirga lienii (strain ATCC BAA-1197 / DSM 17291 / Cas60314)</name>
    <dbReference type="NCBI Taxonomy" id="580340"/>
    <lineage>
        <taxon>Bacteria</taxon>
        <taxon>Thermotogati</taxon>
        <taxon>Synergistota</taxon>
        <taxon>Synergistia</taxon>
        <taxon>Synergistales</taxon>
        <taxon>Thermovirgaceae</taxon>
        <taxon>Thermovirga</taxon>
    </lineage>
</organism>
<dbReference type="EMBL" id="CP003096">
    <property type="protein sequence ID" value="AER65958.1"/>
    <property type="molecule type" value="Genomic_DNA"/>
</dbReference>
<dbReference type="eggNOG" id="ENOG5030NE6">
    <property type="taxonomic scope" value="Bacteria"/>
</dbReference>
<dbReference type="AlphaFoldDB" id="G7V6C9"/>
<dbReference type="KEGG" id="tli:Tlie_0214"/>
<sequence>MEDFVASVAQGGFAVAVAAYLLVRMERRLDELTQAIRDLQLAIVNRGGTLP</sequence>
<dbReference type="InterPro" id="IPR024419">
    <property type="entry name" value="YvrJ"/>
</dbReference>
<keyword evidence="1" id="KW-1133">Transmembrane helix</keyword>
<keyword evidence="3" id="KW-1185">Reference proteome</keyword>
<reference evidence="3" key="1">
    <citation type="submission" date="2011-10" db="EMBL/GenBank/DDBJ databases">
        <title>The complete genome of chromosome of Thermovirga lienii DSM 17291.</title>
        <authorList>
            <consortium name="US DOE Joint Genome Institute (JGI-PGF)"/>
            <person name="Lucas S."/>
            <person name="Copeland A."/>
            <person name="Lapidus A."/>
            <person name="Glavina del Rio T."/>
            <person name="Dalin E."/>
            <person name="Tice H."/>
            <person name="Bruce D."/>
            <person name="Goodwin L."/>
            <person name="Pitluck S."/>
            <person name="Peters L."/>
            <person name="Mikhailova N."/>
            <person name="Saunders E."/>
            <person name="Kyrpides N."/>
            <person name="Mavromatis K."/>
            <person name="Ivanova N."/>
            <person name="Last F.I."/>
            <person name="Brettin T."/>
            <person name="Detter J.C."/>
            <person name="Han C."/>
            <person name="Larimer F."/>
            <person name="Land M."/>
            <person name="Hauser L."/>
            <person name="Markowitz V."/>
            <person name="Cheng J.-F."/>
            <person name="Hugenholtz P."/>
            <person name="Woyke T."/>
            <person name="Wu D."/>
            <person name="Spring S."/>
            <person name="Schroeder M."/>
            <person name="Brambilla E.-M."/>
            <person name="Klenk H.-P."/>
            <person name="Eisen J.A."/>
        </authorList>
    </citation>
    <scope>NUCLEOTIDE SEQUENCE [LARGE SCALE GENOMIC DNA]</scope>
    <source>
        <strain evidence="3">ATCC BAA-1197 / DSM 17291 / Cas60314</strain>
    </source>
</reference>
<gene>
    <name evidence="2" type="ordered locus">Tlie_0214</name>
</gene>
<feature type="transmembrane region" description="Helical" evidence="1">
    <location>
        <begin position="6"/>
        <end position="23"/>
    </location>
</feature>
<dbReference type="STRING" id="580340.Tlie_0214"/>
<keyword evidence="1" id="KW-0472">Membrane</keyword>
<dbReference type="OrthoDB" id="2662123at2"/>
<proteinExistence type="predicted"/>
<reference evidence="2 3" key="2">
    <citation type="journal article" date="2012" name="Stand. Genomic Sci.">
        <title>Genome sequence of the moderately thermophilic, amino-acid-degrading and sulfur-reducing bacterium Thermovirga lienii type strain (Cas60314(T)).</title>
        <authorList>
            <person name="Goker M."/>
            <person name="Saunders E."/>
            <person name="Lapidus A."/>
            <person name="Nolan M."/>
            <person name="Lucas S."/>
            <person name="Hammon N."/>
            <person name="Deshpande S."/>
            <person name="Cheng J.F."/>
            <person name="Han C."/>
            <person name="Tapia R."/>
            <person name="Goodwin L.A."/>
            <person name="Pitluck S."/>
            <person name="Liolios K."/>
            <person name="Mavromatis K."/>
            <person name="Pagani I."/>
            <person name="Ivanova N."/>
            <person name="Mikhailova N."/>
            <person name="Pati A."/>
            <person name="Chen A."/>
            <person name="Palaniappan K."/>
            <person name="Land M."/>
            <person name="Chang Y.J."/>
            <person name="Jeffries C.D."/>
            <person name="Brambilla E.M."/>
            <person name="Rohde M."/>
            <person name="Spring S."/>
            <person name="Detter J.C."/>
            <person name="Woyke T."/>
            <person name="Bristow J."/>
            <person name="Eisen J.A."/>
            <person name="Markowitz V."/>
            <person name="Hugenholtz P."/>
            <person name="Kyrpides N.C."/>
            <person name="Klenk H.P."/>
        </authorList>
    </citation>
    <scope>NUCLEOTIDE SEQUENCE [LARGE SCALE GENOMIC DNA]</scope>
    <source>
        <strain evidence="3">ATCC BAA-1197 / DSM 17291 / Cas60314</strain>
    </source>
</reference>
<dbReference type="Proteomes" id="UP000005868">
    <property type="component" value="Chromosome"/>
</dbReference>
<evidence type="ECO:0000256" key="1">
    <source>
        <dbReference type="SAM" id="Phobius"/>
    </source>
</evidence>